<keyword evidence="3" id="KW-1185">Reference proteome</keyword>
<reference evidence="2" key="1">
    <citation type="journal article" date="2023" name="Mol. Phylogenet. Evol.">
        <title>Genome-scale phylogeny and comparative genomics of the fungal order Sordariales.</title>
        <authorList>
            <person name="Hensen N."/>
            <person name="Bonometti L."/>
            <person name="Westerberg I."/>
            <person name="Brannstrom I.O."/>
            <person name="Guillou S."/>
            <person name="Cros-Aarteil S."/>
            <person name="Calhoun S."/>
            <person name="Haridas S."/>
            <person name="Kuo A."/>
            <person name="Mondo S."/>
            <person name="Pangilinan J."/>
            <person name="Riley R."/>
            <person name="LaButti K."/>
            <person name="Andreopoulos B."/>
            <person name="Lipzen A."/>
            <person name="Chen C."/>
            <person name="Yan M."/>
            <person name="Daum C."/>
            <person name="Ng V."/>
            <person name="Clum A."/>
            <person name="Steindorff A."/>
            <person name="Ohm R.A."/>
            <person name="Martin F."/>
            <person name="Silar P."/>
            <person name="Natvig D.O."/>
            <person name="Lalanne C."/>
            <person name="Gautier V."/>
            <person name="Ament-Velasquez S.L."/>
            <person name="Kruys A."/>
            <person name="Hutchinson M.I."/>
            <person name="Powell A.J."/>
            <person name="Barry K."/>
            <person name="Miller A.N."/>
            <person name="Grigoriev I.V."/>
            <person name="Debuchy R."/>
            <person name="Gladieux P."/>
            <person name="Hiltunen Thoren M."/>
            <person name="Johannesson H."/>
        </authorList>
    </citation>
    <scope>NUCLEOTIDE SEQUENCE</scope>
    <source>
        <strain evidence="2">CBS 958.72</strain>
    </source>
</reference>
<comment type="similarity">
    <text evidence="1">Belongs to the terpene synthase family.</text>
</comment>
<organism evidence="2 3">
    <name type="scientific">Lasiosphaeria ovina</name>
    <dbReference type="NCBI Taxonomy" id="92902"/>
    <lineage>
        <taxon>Eukaryota</taxon>
        <taxon>Fungi</taxon>
        <taxon>Dikarya</taxon>
        <taxon>Ascomycota</taxon>
        <taxon>Pezizomycotina</taxon>
        <taxon>Sordariomycetes</taxon>
        <taxon>Sordariomycetidae</taxon>
        <taxon>Sordariales</taxon>
        <taxon>Lasiosphaeriaceae</taxon>
        <taxon>Lasiosphaeria</taxon>
    </lineage>
</organism>
<dbReference type="EMBL" id="JAULSN010000002">
    <property type="protein sequence ID" value="KAK3379488.1"/>
    <property type="molecule type" value="Genomic_DNA"/>
</dbReference>
<dbReference type="SFLD" id="SFLDS00005">
    <property type="entry name" value="Isoprenoid_Synthase_Type_I"/>
    <property type="match status" value="1"/>
</dbReference>
<sequence>MDRSDEFDLVVAKLRGLTLRIPNLDPIYGRWRHGFNVHYDRLVQSINGHLEALFQDKTYIEGVKSMDLAQFVCQVYPSADWPRLRVMGLYLVGLILFDDEFDRKMDPDVVDQASDLALANRYRLDMYSYVESILAGAAAGASRRRSKCQVNKVTPPPVGGFFAAIAPHLLRAASEDVVNMPRLLHDLKFFMGSSNEEQQRFNMQRKFPTLEQYDAFRAGTGAVDAICDLHQHVSLVFSKIAILWIADTRDRYVAGARLPDDLTSAEEVMTMRREVNVQTCVSNDLLSLKKEIRDMTLISLVPIHINARGTSLDEIVDELVREMQRSAASFDAAAEALRERARHYGQGVVGETRRFIDTFETFQTGCLAFYVKSRRFGVAEYQLPGGSFAIPLSCT</sequence>
<comment type="caution">
    <text evidence="2">The sequence shown here is derived from an EMBL/GenBank/DDBJ whole genome shotgun (WGS) entry which is preliminary data.</text>
</comment>
<proteinExistence type="inferred from homology"/>
<accession>A0AAE0KN30</accession>
<dbReference type="AlphaFoldDB" id="A0AAE0KN30"/>
<evidence type="ECO:0000256" key="1">
    <source>
        <dbReference type="ARBA" id="ARBA00006333"/>
    </source>
</evidence>
<dbReference type="GO" id="GO:0008299">
    <property type="term" value="P:isoprenoid biosynthetic process"/>
    <property type="evidence" value="ECO:0007669"/>
    <property type="project" value="UniProtKB-ARBA"/>
</dbReference>
<dbReference type="InterPro" id="IPR034686">
    <property type="entry name" value="Terpene_cyclase-like_2"/>
</dbReference>
<protein>
    <submittedName>
        <fullName evidence="2">Isoprenoid synthase domain-containing protein</fullName>
    </submittedName>
</protein>
<dbReference type="Pfam" id="PF19086">
    <property type="entry name" value="Terpene_syn_C_2"/>
    <property type="match status" value="1"/>
</dbReference>
<dbReference type="Gene3D" id="1.10.600.10">
    <property type="entry name" value="Farnesyl Diphosphate Synthase"/>
    <property type="match status" value="1"/>
</dbReference>
<reference evidence="2" key="2">
    <citation type="submission" date="2023-06" db="EMBL/GenBank/DDBJ databases">
        <authorList>
            <consortium name="Lawrence Berkeley National Laboratory"/>
            <person name="Haridas S."/>
            <person name="Hensen N."/>
            <person name="Bonometti L."/>
            <person name="Westerberg I."/>
            <person name="Brannstrom I.O."/>
            <person name="Guillou S."/>
            <person name="Cros-Aarteil S."/>
            <person name="Calhoun S."/>
            <person name="Kuo A."/>
            <person name="Mondo S."/>
            <person name="Pangilinan J."/>
            <person name="Riley R."/>
            <person name="Labutti K."/>
            <person name="Andreopoulos B."/>
            <person name="Lipzen A."/>
            <person name="Chen C."/>
            <person name="Yanf M."/>
            <person name="Daum C."/>
            <person name="Ng V."/>
            <person name="Clum A."/>
            <person name="Steindorff A."/>
            <person name="Ohm R."/>
            <person name="Martin F."/>
            <person name="Silar P."/>
            <person name="Natvig D."/>
            <person name="Lalanne C."/>
            <person name="Gautier V."/>
            <person name="Ament-Velasquez S.L."/>
            <person name="Kruys A."/>
            <person name="Hutchinson M.I."/>
            <person name="Powell A.J."/>
            <person name="Barry K."/>
            <person name="Miller A.N."/>
            <person name="Grigoriev I.V."/>
            <person name="Debuchy R."/>
            <person name="Gladieux P."/>
            <person name="Thoren M.H."/>
            <person name="Johannesson H."/>
        </authorList>
    </citation>
    <scope>NUCLEOTIDE SEQUENCE</scope>
    <source>
        <strain evidence="2">CBS 958.72</strain>
    </source>
</reference>
<dbReference type="GO" id="GO:0010333">
    <property type="term" value="F:terpene synthase activity"/>
    <property type="evidence" value="ECO:0007669"/>
    <property type="project" value="InterPro"/>
</dbReference>
<dbReference type="InterPro" id="IPR008949">
    <property type="entry name" value="Isoprenoid_synthase_dom_sf"/>
</dbReference>
<dbReference type="SFLD" id="SFLDG01020">
    <property type="entry name" value="Terpene_Cyclase_Like_2"/>
    <property type="match status" value="1"/>
</dbReference>
<gene>
    <name evidence="2" type="ORF">B0T24DRAFT_695255</name>
</gene>
<evidence type="ECO:0000313" key="3">
    <source>
        <dbReference type="Proteomes" id="UP001287356"/>
    </source>
</evidence>
<name>A0AAE0KN30_9PEZI</name>
<dbReference type="Proteomes" id="UP001287356">
    <property type="component" value="Unassembled WGS sequence"/>
</dbReference>
<evidence type="ECO:0000313" key="2">
    <source>
        <dbReference type="EMBL" id="KAK3379488.1"/>
    </source>
</evidence>
<dbReference type="SUPFAM" id="SSF48576">
    <property type="entry name" value="Terpenoid synthases"/>
    <property type="match status" value="1"/>
</dbReference>